<comment type="pathway">
    <text evidence="1">Amino-acid biosynthesis; L-asparagine biosynthesis; L-asparagine from L-aspartate (L-Gln route): step 1/1.</text>
</comment>
<keyword evidence="4 9" id="KW-0547">Nucleotide-binding</keyword>
<keyword evidence="8" id="KW-0028">Amino-acid biosynthesis</keyword>
<accession>A0A1G9WG47</accession>
<dbReference type="SUPFAM" id="SSF56235">
    <property type="entry name" value="N-terminal nucleophile aminohydrolases (Ntn hydrolases)"/>
    <property type="match status" value="1"/>
</dbReference>
<proteinExistence type="inferred from homology"/>
<dbReference type="Proteomes" id="UP000182146">
    <property type="component" value="Unassembled WGS sequence"/>
</dbReference>
<dbReference type="GO" id="GO:0005829">
    <property type="term" value="C:cytosol"/>
    <property type="evidence" value="ECO:0007669"/>
    <property type="project" value="TreeGrafter"/>
</dbReference>
<dbReference type="Pfam" id="PF13537">
    <property type="entry name" value="GATase_7"/>
    <property type="match status" value="1"/>
</dbReference>
<dbReference type="InterPro" id="IPR051786">
    <property type="entry name" value="ASN_synthetase/amidase"/>
</dbReference>
<evidence type="ECO:0000256" key="10">
    <source>
        <dbReference type="PIRSR" id="PIRSR001589-3"/>
    </source>
</evidence>
<protein>
    <recommendedName>
        <fullName evidence="3">asparagine synthase (glutamine-hydrolyzing)</fullName>
        <ecNumber evidence="3">6.3.5.4</ecNumber>
    </recommendedName>
</protein>
<feature type="binding site" evidence="9">
    <location>
        <begin position="360"/>
        <end position="361"/>
    </location>
    <ligand>
        <name>ATP</name>
        <dbReference type="ChEBI" id="CHEBI:30616"/>
    </ligand>
</feature>
<evidence type="ECO:0000256" key="6">
    <source>
        <dbReference type="ARBA" id="ARBA00022962"/>
    </source>
</evidence>
<dbReference type="EC" id="6.3.5.4" evidence="3"/>
<dbReference type="GO" id="GO:0005524">
    <property type="term" value="F:ATP binding"/>
    <property type="evidence" value="ECO:0007669"/>
    <property type="project" value="UniProtKB-KW"/>
</dbReference>
<dbReference type="InterPro" id="IPR029055">
    <property type="entry name" value="Ntn_hydrolases_N"/>
</dbReference>
<evidence type="ECO:0000256" key="9">
    <source>
        <dbReference type="PIRSR" id="PIRSR001589-2"/>
    </source>
</evidence>
<dbReference type="GO" id="GO:0006529">
    <property type="term" value="P:asparagine biosynthetic process"/>
    <property type="evidence" value="ECO:0007669"/>
    <property type="project" value="UniProtKB-KW"/>
</dbReference>
<feature type="domain" description="Glutamine amidotransferase type-2" evidence="11">
    <location>
        <begin position="2"/>
        <end position="212"/>
    </location>
</feature>
<evidence type="ECO:0000256" key="2">
    <source>
        <dbReference type="ARBA" id="ARBA00005752"/>
    </source>
</evidence>
<dbReference type="EMBL" id="FNGU01000011">
    <property type="protein sequence ID" value="SDM83449.1"/>
    <property type="molecule type" value="Genomic_DNA"/>
</dbReference>
<keyword evidence="5 9" id="KW-0067">ATP-binding</keyword>
<organism evidence="12 13">
    <name type="scientific">Geoalkalibacter ferrihydriticus</name>
    <dbReference type="NCBI Taxonomy" id="392333"/>
    <lineage>
        <taxon>Bacteria</taxon>
        <taxon>Pseudomonadati</taxon>
        <taxon>Thermodesulfobacteriota</taxon>
        <taxon>Desulfuromonadia</taxon>
        <taxon>Desulfuromonadales</taxon>
        <taxon>Geoalkalibacteraceae</taxon>
        <taxon>Geoalkalibacter</taxon>
    </lineage>
</organism>
<name>A0A1G9WG47_9BACT</name>
<dbReference type="OrthoDB" id="9763290at2"/>
<comment type="catalytic activity">
    <reaction evidence="7">
        <text>L-aspartate + L-glutamine + ATP + H2O = L-asparagine + L-glutamate + AMP + diphosphate + H(+)</text>
        <dbReference type="Rhea" id="RHEA:12228"/>
        <dbReference type="ChEBI" id="CHEBI:15377"/>
        <dbReference type="ChEBI" id="CHEBI:15378"/>
        <dbReference type="ChEBI" id="CHEBI:29985"/>
        <dbReference type="ChEBI" id="CHEBI:29991"/>
        <dbReference type="ChEBI" id="CHEBI:30616"/>
        <dbReference type="ChEBI" id="CHEBI:33019"/>
        <dbReference type="ChEBI" id="CHEBI:58048"/>
        <dbReference type="ChEBI" id="CHEBI:58359"/>
        <dbReference type="ChEBI" id="CHEBI:456215"/>
        <dbReference type="EC" id="6.3.5.4"/>
    </reaction>
</comment>
<evidence type="ECO:0000256" key="8">
    <source>
        <dbReference type="PIRSR" id="PIRSR001589-1"/>
    </source>
</evidence>
<feature type="binding site" evidence="9">
    <location>
        <position position="99"/>
    </location>
    <ligand>
        <name>L-glutamine</name>
        <dbReference type="ChEBI" id="CHEBI:58359"/>
    </ligand>
</feature>
<dbReference type="PROSITE" id="PS51278">
    <property type="entry name" value="GATASE_TYPE_2"/>
    <property type="match status" value="1"/>
</dbReference>
<dbReference type="AlphaFoldDB" id="A0A1G9WG47"/>
<evidence type="ECO:0000313" key="12">
    <source>
        <dbReference type="EMBL" id="SDM83449.1"/>
    </source>
</evidence>
<keyword evidence="8" id="KW-0061">Asparagine biosynthesis</keyword>
<dbReference type="STRING" id="392333.SAMN05660860_03234"/>
<dbReference type="InterPro" id="IPR033738">
    <property type="entry name" value="AsnB_N"/>
</dbReference>
<sequence length="630" mass="71570">MCGISGIYNLDQRPVDGDLLRRMNDTLIHRGPDGSGLFVDGNIGLGHRRLSIIDLHTGDQPMATPEGDVQVVFNGEIYNFLELRSELEARGHVFRTHSDTETLLHGYREWGLGFVERLRGMFAIALWDSRERKLILVRDRLGKKPLYYHFDGRRLVFGSEMKALLADDSIPREMDLQALDAYLSFGYVPSPLSIFSAIRKLPPAHLAVCAGDRLEIRPYWDLDMSHGGESISEERAVEELREVFDESVRLRMISDVPLGAFLSGGVDSSAVVAAMAGMTNDPVRTAAIGFAEKRFNELEYARVVAERYHTAHKEFVVEPDALGILDKLVWHFDEPFADSSAIPTWYVSQMARQQVTVALSGDGGDETFAGYVQRYSMNLFEDQWRRRLPGFARRGLLGPLAKVYPQVDSLPRPLRLKSFMTNLSLPVEQAYFRDMSFYFKPEAKARLLKPDIAERMRGGAEGFMAQPFARNRNPDVTSRVQYVDIKSYLPEDILVKVDRMSMAHSLEVRAPILDHKVMEYAARLPSNLKLRGSEGKYIFKKMNESRLSQDILYRKKQGFCVPLAAWLRGGLKDKAHEALFGRAADLAELFDMNYVSDLWERHQSNRHDNATPLWGLVMLGLWRKMVKNSG</sequence>
<reference evidence="12 13" key="1">
    <citation type="submission" date="2016-10" db="EMBL/GenBank/DDBJ databases">
        <authorList>
            <person name="de Groot N.N."/>
        </authorList>
    </citation>
    <scope>NUCLEOTIDE SEQUENCE [LARGE SCALE GENOMIC DNA]</scope>
    <source>
        <strain evidence="12 13">DSM 17813</strain>
    </source>
</reference>
<evidence type="ECO:0000256" key="4">
    <source>
        <dbReference type="ARBA" id="ARBA00022741"/>
    </source>
</evidence>
<evidence type="ECO:0000256" key="5">
    <source>
        <dbReference type="ARBA" id="ARBA00022840"/>
    </source>
</evidence>
<dbReference type="InterPro" id="IPR014729">
    <property type="entry name" value="Rossmann-like_a/b/a_fold"/>
</dbReference>
<dbReference type="PIRSF" id="PIRSF001589">
    <property type="entry name" value="Asn_synthetase_glu-h"/>
    <property type="match status" value="1"/>
</dbReference>
<dbReference type="NCBIfam" id="TIGR01536">
    <property type="entry name" value="asn_synth_AEB"/>
    <property type="match status" value="1"/>
</dbReference>
<gene>
    <name evidence="12" type="ORF">SAMN05660860_03234</name>
</gene>
<dbReference type="CDD" id="cd00712">
    <property type="entry name" value="AsnB"/>
    <property type="match status" value="1"/>
</dbReference>
<dbReference type="Gene3D" id="3.40.50.620">
    <property type="entry name" value="HUPs"/>
    <property type="match status" value="2"/>
</dbReference>
<comment type="similarity">
    <text evidence="2">Belongs to the asparagine synthetase family.</text>
</comment>
<dbReference type="SUPFAM" id="SSF52402">
    <property type="entry name" value="Adenine nucleotide alpha hydrolases-like"/>
    <property type="match status" value="1"/>
</dbReference>
<evidence type="ECO:0000256" key="7">
    <source>
        <dbReference type="ARBA" id="ARBA00048741"/>
    </source>
</evidence>
<evidence type="ECO:0000256" key="3">
    <source>
        <dbReference type="ARBA" id="ARBA00012737"/>
    </source>
</evidence>
<evidence type="ECO:0000259" key="11">
    <source>
        <dbReference type="PROSITE" id="PS51278"/>
    </source>
</evidence>
<feature type="binding site" evidence="9">
    <location>
        <position position="288"/>
    </location>
    <ligand>
        <name>ATP</name>
        <dbReference type="ChEBI" id="CHEBI:30616"/>
    </ligand>
</feature>
<dbReference type="Gene3D" id="3.60.20.10">
    <property type="entry name" value="Glutamine Phosphoribosylpyrophosphate, subunit 1, domain 1"/>
    <property type="match status" value="1"/>
</dbReference>
<dbReference type="InterPro" id="IPR017932">
    <property type="entry name" value="GATase_2_dom"/>
</dbReference>
<dbReference type="InterPro" id="IPR001962">
    <property type="entry name" value="Asn_synthase"/>
</dbReference>
<feature type="site" description="Important for beta-aspartyl-AMP intermediate formation" evidence="10">
    <location>
        <position position="362"/>
    </location>
</feature>
<feature type="active site" description="For GATase activity" evidence="8">
    <location>
        <position position="2"/>
    </location>
</feature>
<dbReference type="InterPro" id="IPR006426">
    <property type="entry name" value="Asn_synth_AEB"/>
</dbReference>
<evidence type="ECO:0000313" key="13">
    <source>
        <dbReference type="Proteomes" id="UP000182146"/>
    </source>
</evidence>
<keyword evidence="6 8" id="KW-0315">Glutamine amidotransferase</keyword>
<dbReference type="GO" id="GO:0004066">
    <property type="term" value="F:asparagine synthase (glutamine-hydrolyzing) activity"/>
    <property type="evidence" value="ECO:0007669"/>
    <property type="project" value="UniProtKB-EC"/>
</dbReference>
<dbReference type="RefSeq" id="WP_074669605.1">
    <property type="nucleotide sequence ID" value="NZ_FNGU01000011.1"/>
</dbReference>
<dbReference type="PANTHER" id="PTHR43284">
    <property type="entry name" value="ASPARAGINE SYNTHETASE (GLUTAMINE-HYDROLYZING)"/>
    <property type="match status" value="1"/>
</dbReference>
<dbReference type="Pfam" id="PF00733">
    <property type="entry name" value="Asn_synthase"/>
    <property type="match status" value="1"/>
</dbReference>
<dbReference type="CDD" id="cd01991">
    <property type="entry name" value="Asn_synthase_B_C"/>
    <property type="match status" value="1"/>
</dbReference>
<evidence type="ECO:0000256" key="1">
    <source>
        <dbReference type="ARBA" id="ARBA00005187"/>
    </source>
</evidence>
<dbReference type="PANTHER" id="PTHR43284:SF1">
    <property type="entry name" value="ASPARAGINE SYNTHETASE"/>
    <property type="match status" value="1"/>
</dbReference>